<name>A0A1I7K843_9GAMM</name>
<evidence type="ECO:0000313" key="2">
    <source>
        <dbReference type="EMBL" id="SFU93623.1"/>
    </source>
</evidence>
<accession>A0A1I7K843</accession>
<dbReference type="OrthoDB" id="597561at2"/>
<dbReference type="SUPFAM" id="SSF52402">
    <property type="entry name" value="Adenine nucleotide alpha hydrolases-like"/>
    <property type="match status" value="1"/>
</dbReference>
<sequence>MDKAIDVFWTGGWDSSYRVLYASVVEKRLIKPHYIIDFGRKSSLRELEAISDIRRKLEKIDPEAAKRIGEIKITPITEIADIPEVTESFNRLKKQAHLGSQYDWLSRYATSHNIDDLELSVHVDDKAYFFLEGRVKQGKDGRWRMRDDAEGDVRIFSCLTFPLLQISKTEMREQAQKHDFIDALEKAWFCFNPKKGKPCGVCNPCIYAVEEGMGYRLSGNAMLNYRTRHIRKIAKAPGYVSRNIYRKAKGQ</sequence>
<dbReference type="RefSeq" id="WP_139233030.1">
    <property type="nucleotide sequence ID" value="NZ_FPBP01000015.1"/>
</dbReference>
<dbReference type="EMBL" id="FPBP01000015">
    <property type="protein sequence ID" value="SFU93623.1"/>
    <property type="molecule type" value="Genomic_DNA"/>
</dbReference>
<dbReference type="InterPro" id="IPR014729">
    <property type="entry name" value="Rossmann-like_a/b/a_fold"/>
</dbReference>
<keyword evidence="3" id="KW-1185">Reference proteome</keyword>
<dbReference type="STRING" id="463301.SAMN04487955_11576"/>
<evidence type="ECO:0000256" key="1">
    <source>
        <dbReference type="ARBA" id="ARBA00022785"/>
    </source>
</evidence>
<protein>
    <submittedName>
        <fullName evidence="2">7-cyano-7-deazaguanine synthase (Queuosine biosynthesis)</fullName>
    </submittedName>
</protein>
<dbReference type="AlphaFoldDB" id="A0A1I7K843"/>
<dbReference type="Gene3D" id="3.40.50.620">
    <property type="entry name" value="HUPs"/>
    <property type="match status" value="1"/>
</dbReference>
<gene>
    <name evidence="2" type="ORF">SAMN04487955_11576</name>
</gene>
<dbReference type="InterPro" id="IPR018317">
    <property type="entry name" value="QueC"/>
</dbReference>
<evidence type="ECO:0000313" key="3">
    <source>
        <dbReference type="Proteomes" id="UP000198693"/>
    </source>
</evidence>
<keyword evidence="1" id="KW-0671">Queuosine biosynthesis</keyword>
<organism evidence="2 3">
    <name type="scientific">Halomonas korlensis</name>
    <dbReference type="NCBI Taxonomy" id="463301"/>
    <lineage>
        <taxon>Bacteria</taxon>
        <taxon>Pseudomonadati</taxon>
        <taxon>Pseudomonadota</taxon>
        <taxon>Gammaproteobacteria</taxon>
        <taxon>Oceanospirillales</taxon>
        <taxon>Halomonadaceae</taxon>
        <taxon>Halomonas</taxon>
    </lineage>
</organism>
<dbReference type="Proteomes" id="UP000198693">
    <property type="component" value="Unassembled WGS sequence"/>
</dbReference>
<dbReference type="GO" id="GO:0008616">
    <property type="term" value="P:tRNA queuosine(34) biosynthetic process"/>
    <property type="evidence" value="ECO:0007669"/>
    <property type="project" value="UniProtKB-KW"/>
</dbReference>
<dbReference type="Pfam" id="PF06508">
    <property type="entry name" value="QueC"/>
    <property type="match status" value="1"/>
</dbReference>
<proteinExistence type="predicted"/>
<reference evidence="3" key="1">
    <citation type="submission" date="2016-10" db="EMBL/GenBank/DDBJ databases">
        <authorList>
            <person name="Varghese N."/>
            <person name="Submissions S."/>
        </authorList>
    </citation>
    <scope>NUCLEOTIDE SEQUENCE [LARGE SCALE GENOMIC DNA]</scope>
    <source>
        <strain evidence="3">CGMCC 1.6981</strain>
    </source>
</reference>